<keyword evidence="2" id="KW-0812">Transmembrane</keyword>
<feature type="transmembrane region" description="Helical" evidence="2">
    <location>
        <begin position="132"/>
        <end position="153"/>
    </location>
</feature>
<keyword evidence="4" id="KW-1185">Reference proteome</keyword>
<feature type="region of interest" description="Disordered" evidence="1">
    <location>
        <begin position="292"/>
        <end position="371"/>
    </location>
</feature>
<evidence type="ECO:0000313" key="4">
    <source>
        <dbReference type="Proteomes" id="UP000703661"/>
    </source>
</evidence>
<sequence>MGLSALITTLRYTLMFLCLVVFGFDMYFVYIYIHHSDVVFTWEFYTETSLIGILFWVIFLSELLYRIGNCMKRRRQYEYDYAHHAPYLPPHLSSSHEHASPDTFPSNDTAVKTEDGVIIPYDRRSNSCHRKFWSVARLLFVWLMGAGLLNISIRSFEHQGRFVFTLPFARDSAQGDALNEIYSSYDPHNLFKCPDINLPDLLTTLCQFDQLTMTLSAAIGLVAIFEALFTIIFKNRRYSRPSEQRSHMKKRAEQYDEIEMGNAHIVVPIPPSHPLPQLNLHGIDNQNYLPVSDGTYEANERPLPPLPPQPEHEHELGDHYAAVGDTKKVGLNPFEKDLNDNKHVWDTDVGQESNAGPSNTYPTDVKRKDGL</sequence>
<evidence type="ECO:0000313" key="3">
    <source>
        <dbReference type="EMBL" id="KAG0017041.1"/>
    </source>
</evidence>
<comment type="caution">
    <text evidence="3">The sequence shown here is derived from an EMBL/GenBank/DDBJ whole genome shotgun (WGS) entry which is preliminary data.</text>
</comment>
<feature type="transmembrane region" description="Helical" evidence="2">
    <location>
        <begin position="211"/>
        <end position="233"/>
    </location>
</feature>
<feature type="transmembrane region" description="Helical" evidence="2">
    <location>
        <begin position="45"/>
        <end position="65"/>
    </location>
</feature>
<organism evidence="3 4">
    <name type="scientific">Entomortierella chlamydospora</name>
    <dbReference type="NCBI Taxonomy" id="101097"/>
    <lineage>
        <taxon>Eukaryota</taxon>
        <taxon>Fungi</taxon>
        <taxon>Fungi incertae sedis</taxon>
        <taxon>Mucoromycota</taxon>
        <taxon>Mortierellomycotina</taxon>
        <taxon>Mortierellomycetes</taxon>
        <taxon>Mortierellales</taxon>
        <taxon>Mortierellaceae</taxon>
        <taxon>Entomortierella</taxon>
    </lineage>
</organism>
<keyword evidence="2" id="KW-0472">Membrane</keyword>
<evidence type="ECO:0000256" key="2">
    <source>
        <dbReference type="SAM" id="Phobius"/>
    </source>
</evidence>
<name>A0A9P6MXQ4_9FUNG</name>
<keyword evidence="2" id="KW-1133">Transmembrane helix</keyword>
<feature type="compositionally biased region" description="Basic and acidic residues" evidence="1">
    <location>
        <begin position="334"/>
        <end position="346"/>
    </location>
</feature>
<feature type="transmembrane region" description="Helical" evidence="2">
    <location>
        <begin position="12"/>
        <end position="33"/>
    </location>
</feature>
<evidence type="ECO:0000256" key="1">
    <source>
        <dbReference type="SAM" id="MobiDB-lite"/>
    </source>
</evidence>
<accession>A0A9P6MXQ4</accession>
<reference evidence="3" key="1">
    <citation type="journal article" date="2020" name="Fungal Divers.">
        <title>Resolving the Mortierellaceae phylogeny through synthesis of multi-gene phylogenetics and phylogenomics.</title>
        <authorList>
            <person name="Vandepol N."/>
            <person name="Liber J."/>
            <person name="Desiro A."/>
            <person name="Na H."/>
            <person name="Kennedy M."/>
            <person name="Barry K."/>
            <person name="Grigoriev I.V."/>
            <person name="Miller A.N."/>
            <person name="O'Donnell K."/>
            <person name="Stajich J.E."/>
            <person name="Bonito G."/>
        </authorList>
    </citation>
    <scope>NUCLEOTIDE SEQUENCE</scope>
    <source>
        <strain evidence="3">NRRL 2769</strain>
    </source>
</reference>
<dbReference type="OrthoDB" id="2448870at2759"/>
<gene>
    <name evidence="3" type="ORF">BGZ80_008668</name>
</gene>
<dbReference type="EMBL" id="JAAAID010000478">
    <property type="protein sequence ID" value="KAG0017041.1"/>
    <property type="molecule type" value="Genomic_DNA"/>
</dbReference>
<proteinExistence type="predicted"/>
<protein>
    <submittedName>
        <fullName evidence="3">Uncharacterized protein</fullName>
    </submittedName>
</protein>
<feature type="compositionally biased region" description="Polar residues" evidence="1">
    <location>
        <begin position="350"/>
        <end position="362"/>
    </location>
</feature>
<dbReference type="Proteomes" id="UP000703661">
    <property type="component" value="Unassembled WGS sequence"/>
</dbReference>
<dbReference type="AlphaFoldDB" id="A0A9P6MXQ4"/>